<dbReference type="EMBL" id="CP014163">
    <property type="protein sequence ID" value="AMB99673.1"/>
    <property type="molecule type" value="Genomic_DNA"/>
</dbReference>
<evidence type="ECO:0000313" key="1">
    <source>
        <dbReference type="EMBL" id="AMB99673.1"/>
    </source>
</evidence>
<accession>A0A0X8FLT1</accession>
<name>A0A0X8FLT1_9LACT</name>
<dbReference type="InterPro" id="IPR018770">
    <property type="entry name" value="ChloroindolylP_hydrolase"/>
</dbReference>
<dbReference type="Pfam" id="PF10112">
    <property type="entry name" value="Halogen_Hydrol"/>
    <property type="match status" value="1"/>
</dbReference>
<gene>
    <name evidence="1" type="ORF">AWM75_06615</name>
</gene>
<dbReference type="KEGG" id="auh:AWM75_06615"/>
<dbReference type="STRING" id="128944.AWM75_06615"/>
<organism evidence="1 2">
    <name type="scientific">Aerococcus urinaehominis</name>
    <dbReference type="NCBI Taxonomy" id="128944"/>
    <lineage>
        <taxon>Bacteria</taxon>
        <taxon>Bacillati</taxon>
        <taxon>Bacillota</taxon>
        <taxon>Bacilli</taxon>
        <taxon>Lactobacillales</taxon>
        <taxon>Aerococcaceae</taxon>
        <taxon>Aerococcus</taxon>
    </lineage>
</organism>
<reference evidence="1 2" key="1">
    <citation type="journal article" date="2016" name="Genome Announc.">
        <title>Complete Genome Sequences of Aerococcus christensenii CCUG 28831T, Aerococcus sanguinicola CCUG 43001T, Aerococcus urinae CCUG 36881T, Aerococcus urinaeequi CCUG 28094T, Aerococcus urinaehominis CCUG 42038 BT, and Aerococcus viridans CCUG 4311T.</title>
        <authorList>
            <person name="Carkaci D."/>
            <person name="Dargis R."/>
            <person name="Nielsen X.C."/>
            <person name="Skovgaard O."/>
            <person name="Fuursted K."/>
            <person name="Christensen J.J."/>
        </authorList>
    </citation>
    <scope>NUCLEOTIDE SEQUENCE [LARGE SCALE GENOMIC DNA]</scope>
    <source>
        <strain evidence="1 2">CCUG42038B</strain>
    </source>
</reference>
<evidence type="ECO:0000313" key="2">
    <source>
        <dbReference type="Proteomes" id="UP000062260"/>
    </source>
</evidence>
<proteinExistence type="predicted"/>
<reference evidence="2" key="2">
    <citation type="submission" date="2016-01" db="EMBL/GenBank/DDBJ databases">
        <title>Six Aerococcus type strain genome sequencing and assembly using PacBio and Illumina Hiseq.</title>
        <authorList>
            <person name="Carkaci D."/>
            <person name="Dargis R."/>
            <person name="Nielsen X.C."/>
            <person name="Skovgaard O."/>
            <person name="Fuursted K."/>
            <person name="Christensen J.J."/>
        </authorList>
    </citation>
    <scope>NUCLEOTIDE SEQUENCE [LARGE SCALE GENOMIC DNA]</scope>
    <source>
        <strain evidence="2">CCUG42038B</strain>
    </source>
</reference>
<protein>
    <submittedName>
        <fullName evidence="1">Uncharacterized protein</fullName>
    </submittedName>
</protein>
<dbReference type="RefSeq" id="WP_067979886.1">
    <property type="nucleotide sequence ID" value="NZ_FNHJ01000002.1"/>
</dbReference>
<keyword evidence="2" id="KW-1185">Reference proteome</keyword>
<dbReference type="Proteomes" id="UP000062260">
    <property type="component" value="Chromosome"/>
</dbReference>
<dbReference type="AlphaFoldDB" id="A0A0X8FLT1"/>
<sequence length="203" mass="24087">MKLKCFLASPLPWMLATVILFICLISMTSWQTSLGLIAIIWLLLWGYQAKNKQAPSKKLSARRYDFYRSQGLTNRDIHVYRQQMQVSLDKINQVLNFQSSDPRVKAVFNHWQIKKLLKQYFKAINRAPKRLDQASRFIFKDLDQLVHLIDNYQQVDSDILKRTNYQKQQSLIAGIDEIASHIHQDYQDFINLDKEIHYDQIRK</sequence>